<dbReference type="SUPFAM" id="SSF103378">
    <property type="entry name" value="2-methylcitrate dehydratase PrpD"/>
    <property type="match status" value="1"/>
</dbReference>
<dbReference type="Pfam" id="PF19305">
    <property type="entry name" value="MmgE_PrpD_C"/>
    <property type="match status" value="1"/>
</dbReference>
<dbReference type="Gene3D" id="3.30.1330.120">
    <property type="entry name" value="2-methylcitrate dehydratase PrpD"/>
    <property type="match status" value="1"/>
</dbReference>
<dbReference type="RefSeq" id="WP_406582923.1">
    <property type="nucleotide sequence ID" value="NZ_JBJHQH010000023.1"/>
</dbReference>
<dbReference type="InterPro" id="IPR042183">
    <property type="entry name" value="MmgE/PrpD_sf_1"/>
</dbReference>
<organism evidence="4 5">
    <name type="scientific">Bacillus salipaludis</name>
    <dbReference type="NCBI Taxonomy" id="2547811"/>
    <lineage>
        <taxon>Bacteria</taxon>
        <taxon>Bacillati</taxon>
        <taxon>Bacillota</taxon>
        <taxon>Bacilli</taxon>
        <taxon>Bacillales</taxon>
        <taxon>Bacillaceae</taxon>
        <taxon>Bacillus</taxon>
    </lineage>
</organism>
<dbReference type="InterPro" id="IPR042188">
    <property type="entry name" value="MmgE/PrpD_sf_2"/>
</dbReference>
<feature type="domain" description="MmgE/PrpD C-terminal" evidence="3">
    <location>
        <begin position="269"/>
        <end position="423"/>
    </location>
</feature>
<dbReference type="PANTHER" id="PTHR16943">
    <property type="entry name" value="2-METHYLCITRATE DEHYDRATASE-RELATED"/>
    <property type="match status" value="1"/>
</dbReference>
<feature type="domain" description="MmgE/PrpD N-terminal" evidence="2">
    <location>
        <begin position="18"/>
        <end position="244"/>
    </location>
</feature>
<dbReference type="Gene3D" id="1.10.4100.10">
    <property type="entry name" value="2-methylcitrate dehydratase PrpD"/>
    <property type="match status" value="1"/>
</dbReference>
<gene>
    <name evidence="4" type="ORF">ACJEBI_23665</name>
</gene>
<sequence>MSDLTKAIVKLIQTTPAYELLGSKTKTNLKKGVLDYFISCYASVKFDPNFPNVVNTAIYSGFDGAAVVGTGLKVHPFDACLINGYSAHALDLDDVHSEIRGHPSAVLLSLLLSLLKEKQDTNRFYLAYLIGIETMTRFAKLLGPRHYEKGFHTTATAGVYGAVAAGAYYLDFPAEKFAHALNLCVSKISGSRSHFGTLIKPLHAGLAAQNAWQILHFVHHNVIGSENTILSKNGLLSMYAEHKQDPWQLFEQWGESWAVDTPGLWFKLYPCCSANAHVIDAVKDIKKKQKFTAVEVASVDLYFPPSGDAALVYTRPENGEQGRFSAEYCIALLLLEKDLSIDHFTVSSISEDVYDEMAKIHRKYDDQIPSRENSYPKGRYCIVEISLKNGQKIVSRVDAPTGSPGNPLEMEDLLNKATALLGNQGNQLIKLLSVEVEEWVQFLEGTIGDL</sequence>
<accession>A0ABW8RPW4</accession>
<protein>
    <submittedName>
        <fullName evidence="4">MmgE/PrpD family protein</fullName>
    </submittedName>
</protein>
<proteinExistence type="inferred from homology"/>
<evidence type="ECO:0000313" key="4">
    <source>
        <dbReference type="EMBL" id="MFK9094454.1"/>
    </source>
</evidence>
<keyword evidence="5" id="KW-1185">Reference proteome</keyword>
<dbReference type="EMBL" id="JBJHQH010000023">
    <property type="protein sequence ID" value="MFK9094454.1"/>
    <property type="molecule type" value="Genomic_DNA"/>
</dbReference>
<name>A0ABW8RPW4_9BACI</name>
<comment type="similarity">
    <text evidence="1">Belongs to the PrpD family.</text>
</comment>
<evidence type="ECO:0000259" key="3">
    <source>
        <dbReference type="Pfam" id="PF19305"/>
    </source>
</evidence>
<dbReference type="Pfam" id="PF03972">
    <property type="entry name" value="MmgE_PrpD_N"/>
    <property type="match status" value="1"/>
</dbReference>
<dbReference type="InterPro" id="IPR045336">
    <property type="entry name" value="MmgE_PrpD_N"/>
</dbReference>
<dbReference type="InterPro" id="IPR045337">
    <property type="entry name" value="MmgE_PrpD_C"/>
</dbReference>
<evidence type="ECO:0000313" key="5">
    <source>
        <dbReference type="Proteomes" id="UP001623041"/>
    </source>
</evidence>
<dbReference type="InterPro" id="IPR005656">
    <property type="entry name" value="MmgE_PrpD"/>
</dbReference>
<dbReference type="PANTHER" id="PTHR16943:SF8">
    <property type="entry name" value="2-METHYLCITRATE DEHYDRATASE"/>
    <property type="match status" value="1"/>
</dbReference>
<evidence type="ECO:0000256" key="1">
    <source>
        <dbReference type="ARBA" id="ARBA00006174"/>
    </source>
</evidence>
<dbReference type="Proteomes" id="UP001623041">
    <property type="component" value="Unassembled WGS sequence"/>
</dbReference>
<dbReference type="InterPro" id="IPR036148">
    <property type="entry name" value="MmgE/PrpD_sf"/>
</dbReference>
<reference evidence="4 5" key="1">
    <citation type="submission" date="2024-11" db="EMBL/GenBank/DDBJ databases">
        <authorList>
            <person name="Lucas J.A."/>
        </authorList>
    </citation>
    <scope>NUCLEOTIDE SEQUENCE [LARGE SCALE GENOMIC DNA]</scope>
    <source>
        <strain evidence="4 5">Z 5.4</strain>
    </source>
</reference>
<evidence type="ECO:0000259" key="2">
    <source>
        <dbReference type="Pfam" id="PF03972"/>
    </source>
</evidence>
<comment type="caution">
    <text evidence="4">The sequence shown here is derived from an EMBL/GenBank/DDBJ whole genome shotgun (WGS) entry which is preliminary data.</text>
</comment>